<keyword evidence="3" id="KW-1185">Reference proteome</keyword>
<feature type="transmembrane region" description="Helical" evidence="1">
    <location>
        <begin position="142"/>
        <end position="161"/>
    </location>
</feature>
<evidence type="ECO:0000256" key="1">
    <source>
        <dbReference type="SAM" id="Phobius"/>
    </source>
</evidence>
<comment type="caution">
    <text evidence="2">The sequence shown here is derived from an EMBL/GenBank/DDBJ whole genome shotgun (WGS) entry which is preliminary data.</text>
</comment>
<dbReference type="EMBL" id="MTYJ01000008">
    <property type="protein sequence ID" value="OQV24170.1"/>
    <property type="molecule type" value="Genomic_DNA"/>
</dbReference>
<evidence type="ECO:0000313" key="3">
    <source>
        <dbReference type="Proteomes" id="UP000192578"/>
    </source>
</evidence>
<organism evidence="2 3">
    <name type="scientific">Hypsibius exemplaris</name>
    <name type="common">Freshwater tardigrade</name>
    <dbReference type="NCBI Taxonomy" id="2072580"/>
    <lineage>
        <taxon>Eukaryota</taxon>
        <taxon>Metazoa</taxon>
        <taxon>Ecdysozoa</taxon>
        <taxon>Tardigrada</taxon>
        <taxon>Eutardigrada</taxon>
        <taxon>Parachela</taxon>
        <taxon>Hypsibioidea</taxon>
        <taxon>Hypsibiidae</taxon>
        <taxon>Hypsibius</taxon>
    </lineage>
</organism>
<dbReference type="Proteomes" id="UP000192578">
    <property type="component" value="Unassembled WGS sequence"/>
</dbReference>
<protein>
    <recommendedName>
        <fullName evidence="4">Gustatory receptor</fullName>
    </recommendedName>
</protein>
<sequence>MAPDDKIIGNPTAIQENILTTFGFLTPPSQKTCSITTTLLPRLISLCWMLTTFSIIIFEVGKIFYGNNADAFDLHQDLLIVELVKYFVYVFYPARGFIVLLLFILQHRWSSWCQVSGKIQRLLSDVFPDEASRARPVRKLKICSLMLTALTVSLHVTWVSVEWTKYEGLLLPAQVLNNYSASVPSNCSYKNYDICFTTGQMVLLWVPAVDGLFIVSQQVLALVVTSAVTLLFISEHLHLSINREIVRFHRQKLPLKCDRWELNRDRLNFITTTLERKLTASSSSPRQWTELSRQVKRWTWMYTETFLVLEHLKDSFGWILLVSVSLDVMTALGVGTTLITSNKASPYFVLYHVCSAGLFLSYATLLFLPLVFLHEKCQRIERALTQLHWKIKGYSSPELDQMEEECSFRHDSRSKAADSIEELTEIVKGSILVVKAGGLCSFTRSFPVTIVTTVFTILLLARELLEHAKGA</sequence>
<reference evidence="3" key="1">
    <citation type="submission" date="2017-01" db="EMBL/GenBank/DDBJ databases">
        <title>Comparative genomics of anhydrobiosis in the tardigrade Hypsibius dujardini.</title>
        <authorList>
            <person name="Yoshida Y."/>
            <person name="Koutsovoulos G."/>
            <person name="Laetsch D."/>
            <person name="Stevens L."/>
            <person name="Kumar S."/>
            <person name="Horikawa D."/>
            <person name="Ishino K."/>
            <person name="Komine S."/>
            <person name="Tomita M."/>
            <person name="Blaxter M."/>
            <person name="Arakawa K."/>
        </authorList>
    </citation>
    <scope>NUCLEOTIDE SEQUENCE [LARGE SCALE GENOMIC DNA]</scope>
    <source>
        <strain evidence="3">Z151</strain>
    </source>
</reference>
<keyword evidence="1" id="KW-0812">Transmembrane</keyword>
<feature type="transmembrane region" description="Helical" evidence="1">
    <location>
        <begin position="86"/>
        <end position="105"/>
    </location>
</feature>
<proteinExistence type="predicted"/>
<gene>
    <name evidence="2" type="ORF">BV898_02120</name>
</gene>
<dbReference type="AlphaFoldDB" id="A0A1W0X9T8"/>
<evidence type="ECO:0008006" key="4">
    <source>
        <dbReference type="Google" id="ProtNLM"/>
    </source>
</evidence>
<feature type="transmembrane region" description="Helical" evidence="1">
    <location>
        <begin position="316"/>
        <end position="338"/>
    </location>
</feature>
<feature type="transmembrane region" description="Helical" evidence="1">
    <location>
        <begin position="211"/>
        <end position="233"/>
    </location>
</feature>
<feature type="transmembrane region" description="Helical" evidence="1">
    <location>
        <begin position="350"/>
        <end position="373"/>
    </location>
</feature>
<feature type="transmembrane region" description="Helical" evidence="1">
    <location>
        <begin position="43"/>
        <end position="66"/>
    </location>
</feature>
<keyword evidence="1" id="KW-0472">Membrane</keyword>
<name>A0A1W0X9T8_HYPEX</name>
<keyword evidence="1" id="KW-1133">Transmembrane helix</keyword>
<accession>A0A1W0X9T8</accession>
<evidence type="ECO:0000313" key="2">
    <source>
        <dbReference type="EMBL" id="OQV24170.1"/>
    </source>
</evidence>